<feature type="region of interest" description="Disordered" evidence="1">
    <location>
        <begin position="430"/>
        <end position="454"/>
    </location>
</feature>
<reference evidence="2 3" key="1">
    <citation type="journal article" date="2019" name="Nat. Ecol. Evol.">
        <title>Megaphylogeny resolves global patterns of mushroom evolution.</title>
        <authorList>
            <person name="Varga T."/>
            <person name="Krizsan K."/>
            <person name="Foldi C."/>
            <person name="Dima B."/>
            <person name="Sanchez-Garcia M."/>
            <person name="Sanchez-Ramirez S."/>
            <person name="Szollosi G.J."/>
            <person name="Szarkandi J.G."/>
            <person name="Papp V."/>
            <person name="Albert L."/>
            <person name="Andreopoulos W."/>
            <person name="Angelini C."/>
            <person name="Antonin V."/>
            <person name="Barry K.W."/>
            <person name="Bougher N.L."/>
            <person name="Buchanan P."/>
            <person name="Buyck B."/>
            <person name="Bense V."/>
            <person name="Catcheside P."/>
            <person name="Chovatia M."/>
            <person name="Cooper J."/>
            <person name="Damon W."/>
            <person name="Desjardin D."/>
            <person name="Finy P."/>
            <person name="Geml J."/>
            <person name="Haridas S."/>
            <person name="Hughes K."/>
            <person name="Justo A."/>
            <person name="Karasinski D."/>
            <person name="Kautmanova I."/>
            <person name="Kiss B."/>
            <person name="Kocsube S."/>
            <person name="Kotiranta H."/>
            <person name="LaButti K.M."/>
            <person name="Lechner B.E."/>
            <person name="Liimatainen K."/>
            <person name="Lipzen A."/>
            <person name="Lukacs Z."/>
            <person name="Mihaltcheva S."/>
            <person name="Morgado L.N."/>
            <person name="Niskanen T."/>
            <person name="Noordeloos M.E."/>
            <person name="Ohm R.A."/>
            <person name="Ortiz-Santana B."/>
            <person name="Ovrebo C."/>
            <person name="Racz N."/>
            <person name="Riley R."/>
            <person name="Savchenko A."/>
            <person name="Shiryaev A."/>
            <person name="Soop K."/>
            <person name="Spirin V."/>
            <person name="Szebenyi C."/>
            <person name="Tomsovsky M."/>
            <person name="Tulloss R.E."/>
            <person name="Uehling J."/>
            <person name="Grigoriev I.V."/>
            <person name="Vagvolgyi C."/>
            <person name="Papp T."/>
            <person name="Martin F.M."/>
            <person name="Miettinen O."/>
            <person name="Hibbett D.S."/>
            <person name="Nagy L.G."/>
        </authorList>
    </citation>
    <scope>NUCLEOTIDE SEQUENCE [LARGE SCALE GENOMIC DNA]</scope>
    <source>
        <strain evidence="2 3">FP101781</strain>
    </source>
</reference>
<evidence type="ECO:0000256" key="1">
    <source>
        <dbReference type="SAM" id="MobiDB-lite"/>
    </source>
</evidence>
<feature type="compositionally biased region" description="Basic and acidic residues" evidence="1">
    <location>
        <begin position="445"/>
        <end position="454"/>
    </location>
</feature>
<dbReference type="InterPro" id="IPR032675">
    <property type="entry name" value="LRR_dom_sf"/>
</dbReference>
<dbReference type="SUPFAM" id="SSF52047">
    <property type="entry name" value="RNI-like"/>
    <property type="match status" value="1"/>
</dbReference>
<dbReference type="Gene3D" id="3.80.10.10">
    <property type="entry name" value="Ribonuclease Inhibitor"/>
    <property type="match status" value="2"/>
</dbReference>
<evidence type="ECO:0000313" key="3">
    <source>
        <dbReference type="Proteomes" id="UP000298030"/>
    </source>
</evidence>
<dbReference type="PANTHER" id="PTHR13382:SF69">
    <property type="entry name" value="FI18408P1"/>
    <property type="match status" value="1"/>
</dbReference>
<accession>A0A4Y7TQF9</accession>
<gene>
    <name evidence="2" type="ORF">FA13DRAFT_1728680</name>
</gene>
<keyword evidence="3" id="KW-1185">Reference proteome</keyword>
<organism evidence="2 3">
    <name type="scientific">Coprinellus micaceus</name>
    <name type="common">Glistening ink-cap mushroom</name>
    <name type="synonym">Coprinus micaceus</name>
    <dbReference type="NCBI Taxonomy" id="71717"/>
    <lineage>
        <taxon>Eukaryota</taxon>
        <taxon>Fungi</taxon>
        <taxon>Dikarya</taxon>
        <taxon>Basidiomycota</taxon>
        <taxon>Agaricomycotina</taxon>
        <taxon>Agaricomycetes</taxon>
        <taxon>Agaricomycetidae</taxon>
        <taxon>Agaricales</taxon>
        <taxon>Agaricineae</taxon>
        <taxon>Psathyrellaceae</taxon>
        <taxon>Coprinellus</taxon>
    </lineage>
</organism>
<name>A0A4Y7TQF9_COPMI</name>
<proteinExistence type="predicted"/>
<protein>
    <submittedName>
        <fullName evidence="2">RNI-like protein</fullName>
    </submittedName>
</protein>
<dbReference type="PANTHER" id="PTHR13382">
    <property type="entry name" value="MITOCHONDRIAL ATP SYNTHASE COUPLING FACTOR B"/>
    <property type="match status" value="1"/>
</dbReference>
<dbReference type="InterPro" id="IPR050648">
    <property type="entry name" value="F-box_LRR-repeat"/>
</dbReference>
<comment type="caution">
    <text evidence="2">The sequence shown here is derived from an EMBL/GenBank/DDBJ whole genome shotgun (WGS) entry which is preliminary data.</text>
</comment>
<dbReference type="EMBL" id="QPFP01000007">
    <property type="protein sequence ID" value="TEB35822.1"/>
    <property type="molecule type" value="Genomic_DNA"/>
</dbReference>
<dbReference type="STRING" id="71717.A0A4Y7TQF9"/>
<evidence type="ECO:0000313" key="2">
    <source>
        <dbReference type="EMBL" id="TEB35822.1"/>
    </source>
</evidence>
<dbReference type="SMART" id="SM00367">
    <property type="entry name" value="LRR_CC"/>
    <property type="match status" value="10"/>
</dbReference>
<dbReference type="Proteomes" id="UP000298030">
    <property type="component" value="Unassembled WGS sequence"/>
</dbReference>
<dbReference type="AlphaFoldDB" id="A0A4Y7TQF9"/>
<dbReference type="InterPro" id="IPR006553">
    <property type="entry name" value="Leu-rich_rpt_Cys-con_subtyp"/>
</dbReference>
<sequence>MFTDQAPLDASSLHEDMLRVSDRLPTEEERRRVRHLDIQTLHDSLSDDHLADVILQCPLLESLVLSGAPETTDRTVVLLAQNATHLHGLNLSNCVEVTDVGILELTNKSLPLQWLFLNGVIGLTDPSISAIAKTCSRLVELELCDLPLLTPLAVRDIWSYSRKLRVLRLANCPLLSDKAFPAPPAAEPPPGIADDEKPLPHRPTTWLENLPPLILRHCTENLRILDLTACKVTDDAVDGIVVHAPKIQTLILSGCIMLTDRSLESICKLGDHLDVLMLAHVSNITDRAVFQIARSCPQLRCVDVAFCRNLTDMAVFELACLARLRRLSLVRVHKITDLAVCALAEQASQLERLHLSYCDQLSLDSIHLLLRKSRHLQHLTATGVPAFRRQGVHRFSDPPPPTSTQDQQAAFRVFTGDRVAALRHFLDKEEQRQRDAEANNIPFVPRDDDKLDLY</sequence>
<dbReference type="OrthoDB" id="10257471at2759"/>
<dbReference type="GO" id="GO:0005737">
    <property type="term" value="C:cytoplasm"/>
    <property type="evidence" value="ECO:0007669"/>
    <property type="project" value="TreeGrafter"/>
</dbReference>